<dbReference type="KEGG" id="ftj:FTUN_1949"/>
<organism evidence="1 2">
    <name type="scientific">Frigoriglobus tundricola</name>
    <dbReference type="NCBI Taxonomy" id="2774151"/>
    <lineage>
        <taxon>Bacteria</taxon>
        <taxon>Pseudomonadati</taxon>
        <taxon>Planctomycetota</taxon>
        <taxon>Planctomycetia</taxon>
        <taxon>Gemmatales</taxon>
        <taxon>Gemmataceae</taxon>
        <taxon>Frigoriglobus</taxon>
    </lineage>
</organism>
<dbReference type="AlphaFoldDB" id="A0A6M5YK46"/>
<evidence type="ECO:0000313" key="1">
    <source>
        <dbReference type="EMBL" id="QJW94429.1"/>
    </source>
</evidence>
<reference evidence="2" key="1">
    <citation type="submission" date="2020-05" db="EMBL/GenBank/DDBJ databases">
        <title>Frigoriglobus tundricola gen. nov., sp. nov., a psychrotolerant cellulolytic planctomycete of the family Gemmataceae with two divergent copies of 16S rRNA gene.</title>
        <authorList>
            <person name="Kulichevskaya I.S."/>
            <person name="Ivanova A.A."/>
            <person name="Naumoff D.G."/>
            <person name="Beletsky A.V."/>
            <person name="Rijpstra W.I.C."/>
            <person name="Sinninghe Damste J.S."/>
            <person name="Mardanov A.V."/>
            <person name="Ravin N.V."/>
            <person name="Dedysh S.N."/>
        </authorList>
    </citation>
    <scope>NUCLEOTIDE SEQUENCE [LARGE SCALE GENOMIC DNA]</scope>
    <source>
        <strain evidence="2">PL17</strain>
    </source>
</reference>
<keyword evidence="2" id="KW-1185">Reference proteome</keyword>
<gene>
    <name evidence="1" type="ORF">FTUN_1949</name>
</gene>
<dbReference type="EMBL" id="CP053452">
    <property type="protein sequence ID" value="QJW94429.1"/>
    <property type="molecule type" value="Genomic_DNA"/>
</dbReference>
<name>A0A6M5YK46_9BACT</name>
<accession>A0A6M5YK46</accession>
<proteinExistence type="predicted"/>
<evidence type="ECO:0000313" key="2">
    <source>
        <dbReference type="Proteomes" id="UP000503447"/>
    </source>
</evidence>
<dbReference type="Proteomes" id="UP000503447">
    <property type="component" value="Chromosome"/>
</dbReference>
<protein>
    <recommendedName>
        <fullName evidence="3">Sulfotransferase</fullName>
    </recommendedName>
</protein>
<sequence>MSATATLLEFAPDGGVPSSRLPGWFWDAWNRTLSSVRTHPAVFFPLIQFRMLAPGAPQWNLVTGDTELVIEGYWRSGNTYAARAFETAQDRPVRIAFHTHAAATVRKGVRLNRPVLVLARHPLDAASGRMFLAPRLSLEHALREYIRFYQAIEPLAAGYVRATFEQVTADYGAVIARVNDRFGTAFRLPGRPGHALSDVPQSPTCRLPRLASICQERVAEVRERLRARMRNSSLLQTAERVYQAFSVNA</sequence>
<evidence type="ECO:0008006" key="3">
    <source>
        <dbReference type="Google" id="ProtNLM"/>
    </source>
</evidence>